<proteinExistence type="predicted"/>
<protein>
    <submittedName>
        <fullName evidence="1">Uncharacterized protein</fullName>
    </submittedName>
</protein>
<accession>I3Z910</accession>
<reference evidence="2" key="1">
    <citation type="submission" date="2012-06" db="EMBL/GenBank/DDBJ databases">
        <title>The complete genome of Belliella baltica DSM 15883.</title>
        <authorList>
            <person name="Lucas S."/>
            <person name="Copeland A."/>
            <person name="Lapidus A."/>
            <person name="Goodwin L."/>
            <person name="Pitluck S."/>
            <person name="Peters L."/>
            <person name="Mikhailova N."/>
            <person name="Davenport K."/>
            <person name="Kyrpides N."/>
            <person name="Mavromatis K."/>
            <person name="Pagani I."/>
            <person name="Ivanova N."/>
            <person name="Ovchinnikova G."/>
            <person name="Zeytun A."/>
            <person name="Detter J.C."/>
            <person name="Han C."/>
            <person name="Land M."/>
            <person name="Hauser L."/>
            <person name="Markowitz V."/>
            <person name="Cheng J.-F."/>
            <person name="Hugenholtz P."/>
            <person name="Woyke T."/>
            <person name="Wu D."/>
            <person name="Tindall B."/>
            <person name="Pomrenke H."/>
            <person name="Brambilla E."/>
            <person name="Klenk H.-P."/>
            <person name="Eisen J.A."/>
        </authorList>
    </citation>
    <scope>NUCLEOTIDE SEQUENCE [LARGE SCALE GENOMIC DNA]</scope>
    <source>
        <strain evidence="2">DSM 15883 / CIP 108006 / LMG 21964 / BA134</strain>
    </source>
</reference>
<dbReference type="OrthoDB" id="9759819at2"/>
<name>I3Z910_BELBD</name>
<dbReference type="HOGENOM" id="CLU_2244683_0_0_10"/>
<gene>
    <name evidence="1" type="ordered locus">Belba_3217</name>
</gene>
<dbReference type="KEGG" id="bbd:Belba_3217"/>
<dbReference type="AlphaFoldDB" id="I3Z910"/>
<evidence type="ECO:0000313" key="1">
    <source>
        <dbReference type="EMBL" id="AFL85728.1"/>
    </source>
</evidence>
<dbReference type="STRING" id="866536.Belba_3217"/>
<organism evidence="1 2">
    <name type="scientific">Belliella baltica (strain DSM 15883 / CIP 108006 / LMG 21964 / BA134)</name>
    <dbReference type="NCBI Taxonomy" id="866536"/>
    <lineage>
        <taxon>Bacteria</taxon>
        <taxon>Pseudomonadati</taxon>
        <taxon>Bacteroidota</taxon>
        <taxon>Cytophagia</taxon>
        <taxon>Cytophagales</taxon>
        <taxon>Cyclobacteriaceae</taxon>
        <taxon>Belliella</taxon>
    </lineage>
</organism>
<sequence length="104" mass="11897">MTGSSELQKVLQKIQAGKFQEMINSIQQKLDLVYLPDNKPTGNLCLRESEEVRDEYRTHFSSLDLAYYLVGIDFEERFKNNSNAANPKSTEMFWLGVSIGFGKV</sequence>
<evidence type="ECO:0000313" key="2">
    <source>
        <dbReference type="Proteomes" id="UP000006050"/>
    </source>
</evidence>
<dbReference type="EMBL" id="CP003281">
    <property type="protein sequence ID" value="AFL85728.1"/>
    <property type="molecule type" value="Genomic_DNA"/>
</dbReference>
<dbReference type="Proteomes" id="UP000006050">
    <property type="component" value="Chromosome"/>
</dbReference>
<dbReference type="RefSeq" id="WP_014773668.1">
    <property type="nucleotide sequence ID" value="NC_018010.1"/>
</dbReference>
<keyword evidence="2" id="KW-1185">Reference proteome</keyword>